<dbReference type="KEGG" id="dpx:DAPPUDRAFT_239238"/>
<accession>E9G8Q4</accession>
<organism evidence="1 2">
    <name type="scientific">Daphnia pulex</name>
    <name type="common">Water flea</name>
    <dbReference type="NCBI Taxonomy" id="6669"/>
    <lineage>
        <taxon>Eukaryota</taxon>
        <taxon>Metazoa</taxon>
        <taxon>Ecdysozoa</taxon>
        <taxon>Arthropoda</taxon>
        <taxon>Crustacea</taxon>
        <taxon>Branchiopoda</taxon>
        <taxon>Diplostraca</taxon>
        <taxon>Cladocera</taxon>
        <taxon>Anomopoda</taxon>
        <taxon>Daphniidae</taxon>
        <taxon>Daphnia</taxon>
    </lineage>
</organism>
<reference evidence="1 2" key="1">
    <citation type="journal article" date="2011" name="Science">
        <title>The ecoresponsive genome of Daphnia pulex.</title>
        <authorList>
            <person name="Colbourne J.K."/>
            <person name="Pfrender M.E."/>
            <person name="Gilbert D."/>
            <person name="Thomas W.K."/>
            <person name="Tucker A."/>
            <person name="Oakley T.H."/>
            <person name="Tokishita S."/>
            <person name="Aerts A."/>
            <person name="Arnold G.J."/>
            <person name="Basu M.K."/>
            <person name="Bauer D.J."/>
            <person name="Caceres C.E."/>
            <person name="Carmel L."/>
            <person name="Casola C."/>
            <person name="Choi J.H."/>
            <person name="Detter J.C."/>
            <person name="Dong Q."/>
            <person name="Dusheyko S."/>
            <person name="Eads B.D."/>
            <person name="Frohlich T."/>
            <person name="Geiler-Samerotte K.A."/>
            <person name="Gerlach D."/>
            <person name="Hatcher P."/>
            <person name="Jogdeo S."/>
            <person name="Krijgsveld J."/>
            <person name="Kriventseva E.V."/>
            <person name="Kultz D."/>
            <person name="Laforsch C."/>
            <person name="Lindquist E."/>
            <person name="Lopez J."/>
            <person name="Manak J.R."/>
            <person name="Muller J."/>
            <person name="Pangilinan J."/>
            <person name="Patwardhan R.P."/>
            <person name="Pitluck S."/>
            <person name="Pritham E.J."/>
            <person name="Rechtsteiner A."/>
            <person name="Rho M."/>
            <person name="Rogozin I.B."/>
            <person name="Sakarya O."/>
            <person name="Salamov A."/>
            <person name="Schaack S."/>
            <person name="Shapiro H."/>
            <person name="Shiga Y."/>
            <person name="Skalitzky C."/>
            <person name="Smith Z."/>
            <person name="Souvorov A."/>
            <person name="Sung W."/>
            <person name="Tang Z."/>
            <person name="Tsuchiya D."/>
            <person name="Tu H."/>
            <person name="Vos H."/>
            <person name="Wang M."/>
            <person name="Wolf Y.I."/>
            <person name="Yamagata H."/>
            <person name="Yamada T."/>
            <person name="Ye Y."/>
            <person name="Shaw J.R."/>
            <person name="Andrews J."/>
            <person name="Crease T.J."/>
            <person name="Tang H."/>
            <person name="Lucas S.M."/>
            <person name="Robertson H.M."/>
            <person name="Bork P."/>
            <person name="Koonin E.V."/>
            <person name="Zdobnov E.M."/>
            <person name="Grigoriev I.V."/>
            <person name="Lynch M."/>
            <person name="Boore J.L."/>
        </authorList>
    </citation>
    <scope>NUCLEOTIDE SEQUENCE [LARGE SCALE GENOMIC DNA]</scope>
</reference>
<dbReference type="AlphaFoldDB" id="E9G8Q4"/>
<evidence type="ECO:0000313" key="2">
    <source>
        <dbReference type="Proteomes" id="UP000000305"/>
    </source>
</evidence>
<proteinExistence type="predicted"/>
<protein>
    <submittedName>
        <fullName evidence="1">Uncharacterized protein</fullName>
    </submittedName>
</protein>
<evidence type="ECO:0000313" key="1">
    <source>
        <dbReference type="EMBL" id="EFX84012.1"/>
    </source>
</evidence>
<dbReference type="InParanoid" id="E9G8Q4"/>
<sequence length="114" mass="12183">MTHLTLGGSRILRLACAVGKNVLGVMETSNPAGGLKVSPAIGGELIRSSTCPSNQPPIIESLTYFTNAVHNTPANECGDKEPPEVLAIVYMLNDDGQPAKEYDSSFQSLESRRH</sequence>
<dbReference type="HOGENOM" id="CLU_2123493_0_0_1"/>
<name>E9G8Q4_DAPPU</name>
<keyword evidence="2" id="KW-1185">Reference proteome</keyword>
<gene>
    <name evidence="1" type="ORF">DAPPUDRAFT_239238</name>
</gene>
<dbReference type="EMBL" id="GL732535">
    <property type="protein sequence ID" value="EFX84012.1"/>
    <property type="molecule type" value="Genomic_DNA"/>
</dbReference>
<dbReference type="Proteomes" id="UP000000305">
    <property type="component" value="Unassembled WGS sequence"/>
</dbReference>